<dbReference type="SUPFAM" id="SSF51735">
    <property type="entry name" value="NAD(P)-binding Rossmann-fold domains"/>
    <property type="match status" value="1"/>
</dbReference>
<evidence type="ECO:0000256" key="6">
    <source>
        <dbReference type="RuleBase" id="RU364082"/>
    </source>
</evidence>
<dbReference type="AlphaFoldDB" id="A6DT10"/>
<evidence type="ECO:0000256" key="2">
    <source>
        <dbReference type="ARBA" id="ARBA00010944"/>
    </source>
</evidence>
<evidence type="ECO:0000259" key="7">
    <source>
        <dbReference type="Pfam" id="PF04321"/>
    </source>
</evidence>
<evidence type="ECO:0000256" key="4">
    <source>
        <dbReference type="ARBA" id="ARBA00017099"/>
    </source>
</evidence>
<comment type="pathway">
    <text evidence="1 6">Carbohydrate biosynthesis; dTDP-L-rhamnose biosynthesis.</text>
</comment>
<dbReference type="STRING" id="313628.LNTAR_03114"/>
<comment type="function">
    <text evidence="6">Catalyzes the reduction of dTDP-6-deoxy-L-lyxo-4-hexulose to yield dTDP-L-rhamnose.</text>
</comment>
<gene>
    <name evidence="8" type="ORF">LNTAR_03114</name>
</gene>
<keyword evidence="6" id="KW-0521">NADP</keyword>
<evidence type="ECO:0000256" key="3">
    <source>
        <dbReference type="ARBA" id="ARBA00012929"/>
    </source>
</evidence>
<dbReference type="GO" id="GO:0008831">
    <property type="term" value="F:dTDP-4-dehydrorhamnose reductase activity"/>
    <property type="evidence" value="ECO:0007669"/>
    <property type="project" value="UniProtKB-EC"/>
</dbReference>
<dbReference type="OrthoDB" id="9803892at2"/>
<evidence type="ECO:0000256" key="5">
    <source>
        <dbReference type="ARBA" id="ARBA00048200"/>
    </source>
</evidence>
<accession>A6DT10</accession>
<dbReference type="Proteomes" id="UP000004947">
    <property type="component" value="Unassembled WGS sequence"/>
</dbReference>
<dbReference type="PANTHER" id="PTHR10491:SF4">
    <property type="entry name" value="METHIONINE ADENOSYLTRANSFERASE 2 SUBUNIT BETA"/>
    <property type="match status" value="1"/>
</dbReference>
<dbReference type="InterPro" id="IPR029903">
    <property type="entry name" value="RmlD-like-bd"/>
</dbReference>
<dbReference type="EC" id="1.1.1.133" evidence="3 6"/>
<dbReference type="Pfam" id="PF04321">
    <property type="entry name" value="RmlD_sub_bind"/>
    <property type="match status" value="1"/>
</dbReference>
<reference evidence="8 9" key="1">
    <citation type="journal article" date="2010" name="J. Bacteriol.">
        <title>Genome sequence of Lentisphaera araneosa HTCC2155T, the type species of the order Lentisphaerales in the phylum Lentisphaerae.</title>
        <authorList>
            <person name="Thrash J.C."/>
            <person name="Cho J.C."/>
            <person name="Vergin K.L."/>
            <person name="Morris R.M."/>
            <person name="Giovannoni S.J."/>
        </authorList>
    </citation>
    <scope>NUCLEOTIDE SEQUENCE [LARGE SCALE GENOMIC DNA]</scope>
    <source>
        <strain evidence="8 9">HTCC2155</strain>
    </source>
</reference>
<comment type="similarity">
    <text evidence="2 6">Belongs to the dTDP-4-dehydrorhamnose reductase family.</text>
</comment>
<sequence length="282" mass="31920">MLTVLVLGSEGMLGHVLYKKLKEQKHITVKGLSRRDGEFTDIKMDASDFHSLEQHLHDNNYDVVINCIGVLISASENCMSNAVLMNSYLPHFFNEQSLKHQFKFIHISTDCVFSGIDGSYTVNSKVDGEGMYAKSKALGELISETSLVIRTSIIGPELKLGTGLYNWCIQQRGELTGYSKAYWTGLTTMELSKMIIHILDGALSHGLYQLVPARKISKYELLSIINNEFNLDLTIHPCDQYKVDKSLVCNYPDLGVINDYKTMIKEMKHWVTINRELYSHSV</sequence>
<dbReference type="Gene3D" id="3.90.25.10">
    <property type="entry name" value="UDP-galactose 4-epimerase, domain 1"/>
    <property type="match status" value="1"/>
</dbReference>
<dbReference type="EMBL" id="ABCK01000034">
    <property type="protein sequence ID" value="EDM25185.1"/>
    <property type="molecule type" value="Genomic_DNA"/>
</dbReference>
<organism evidence="8 9">
    <name type="scientific">Lentisphaera araneosa HTCC2155</name>
    <dbReference type="NCBI Taxonomy" id="313628"/>
    <lineage>
        <taxon>Bacteria</taxon>
        <taxon>Pseudomonadati</taxon>
        <taxon>Lentisphaerota</taxon>
        <taxon>Lentisphaeria</taxon>
        <taxon>Lentisphaerales</taxon>
        <taxon>Lentisphaeraceae</taxon>
        <taxon>Lentisphaera</taxon>
    </lineage>
</organism>
<evidence type="ECO:0000313" key="8">
    <source>
        <dbReference type="EMBL" id="EDM25185.1"/>
    </source>
</evidence>
<dbReference type="eggNOG" id="COG1091">
    <property type="taxonomic scope" value="Bacteria"/>
</dbReference>
<dbReference type="GO" id="GO:0019305">
    <property type="term" value="P:dTDP-rhamnose biosynthetic process"/>
    <property type="evidence" value="ECO:0007669"/>
    <property type="project" value="UniProtKB-UniPathway"/>
</dbReference>
<evidence type="ECO:0000256" key="1">
    <source>
        <dbReference type="ARBA" id="ARBA00004781"/>
    </source>
</evidence>
<keyword evidence="6" id="KW-0560">Oxidoreductase</keyword>
<dbReference type="InterPro" id="IPR005913">
    <property type="entry name" value="dTDP_dehydrorham_reduct"/>
</dbReference>
<dbReference type="InterPro" id="IPR036291">
    <property type="entry name" value="NAD(P)-bd_dom_sf"/>
</dbReference>
<protein>
    <recommendedName>
        <fullName evidence="4 6">dTDP-4-dehydrorhamnose reductase</fullName>
        <ecNumber evidence="3 6">1.1.1.133</ecNumber>
    </recommendedName>
</protein>
<keyword evidence="9" id="KW-1185">Reference proteome</keyword>
<dbReference type="PANTHER" id="PTHR10491">
    <property type="entry name" value="DTDP-4-DEHYDRORHAMNOSE REDUCTASE"/>
    <property type="match status" value="1"/>
</dbReference>
<name>A6DT10_9BACT</name>
<comment type="catalytic activity">
    <reaction evidence="5">
        <text>dTDP-beta-L-rhamnose + NADP(+) = dTDP-4-dehydro-beta-L-rhamnose + NADPH + H(+)</text>
        <dbReference type="Rhea" id="RHEA:21796"/>
        <dbReference type="ChEBI" id="CHEBI:15378"/>
        <dbReference type="ChEBI" id="CHEBI:57510"/>
        <dbReference type="ChEBI" id="CHEBI:57783"/>
        <dbReference type="ChEBI" id="CHEBI:58349"/>
        <dbReference type="ChEBI" id="CHEBI:62830"/>
        <dbReference type="EC" id="1.1.1.133"/>
    </reaction>
</comment>
<proteinExistence type="inferred from homology"/>
<feature type="domain" description="RmlD-like substrate binding" evidence="7">
    <location>
        <begin position="3"/>
        <end position="241"/>
    </location>
</feature>
<comment type="caution">
    <text evidence="8">The sequence shown here is derived from an EMBL/GenBank/DDBJ whole genome shotgun (WGS) entry which is preliminary data.</text>
</comment>
<dbReference type="UniPathway" id="UPA00124"/>
<dbReference type="Gene3D" id="3.40.50.720">
    <property type="entry name" value="NAD(P)-binding Rossmann-like Domain"/>
    <property type="match status" value="1"/>
</dbReference>
<dbReference type="RefSeq" id="WP_007280960.1">
    <property type="nucleotide sequence ID" value="NZ_ABCK01000034.1"/>
</dbReference>
<dbReference type="GO" id="GO:0005829">
    <property type="term" value="C:cytosol"/>
    <property type="evidence" value="ECO:0007669"/>
    <property type="project" value="TreeGrafter"/>
</dbReference>
<evidence type="ECO:0000313" key="9">
    <source>
        <dbReference type="Proteomes" id="UP000004947"/>
    </source>
</evidence>